<keyword evidence="3" id="KW-1185">Reference proteome</keyword>
<evidence type="ECO:0000256" key="1">
    <source>
        <dbReference type="SAM" id="Coils"/>
    </source>
</evidence>
<accession>A0A4Y7SZM2</accession>
<dbReference type="AlphaFoldDB" id="A0A4Y7SZM2"/>
<dbReference type="EMBL" id="QPFP01000041">
    <property type="protein sequence ID" value="TEB27313.1"/>
    <property type="molecule type" value="Genomic_DNA"/>
</dbReference>
<evidence type="ECO:0000313" key="2">
    <source>
        <dbReference type="EMBL" id="TEB27313.1"/>
    </source>
</evidence>
<protein>
    <submittedName>
        <fullName evidence="2">Uncharacterized protein</fullName>
    </submittedName>
</protein>
<proteinExistence type="predicted"/>
<comment type="caution">
    <text evidence="2">The sequence shown here is derived from an EMBL/GenBank/DDBJ whole genome shotgun (WGS) entry which is preliminary data.</text>
</comment>
<name>A0A4Y7SZM2_COPMI</name>
<keyword evidence="1" id="KW-0175">Coiled coil</keyword>
<gene>
    <name evidence="2" type="ORF">FA13DRAFT_1712686</name>
</gene>
<organism evidence="2 3">
    <name type="scientific">Coprinellus micaceus</name>
    <name type="common">Glistening ink-cap mushroom</name>
    <name type="synonym">Coprinus micaceus</name>
    <dbReference type="NCBI Taxonomy" id="71717"/>
    <lineage>
        <taxon>Eukaryota</taxon>
        <taxon>Fungi</taxon>
        <taxon>Dikarya</taxon>
        <taxon>Basidiomycota</taxon>
        <taxon>Agaricomycotina</taxon>
        <taxon>Agaricomycetes</taxon>
        <taxon>Agaricomycetidae</taxon>
        <taxon>Agaricales</taxon>
        <taxon>Agaricineae</taxon>
        <taxon>Psathyrellaceae</taxon>
        <taxon>Coprinellus</taxon>
    </lineage>
</organism>
<reference evidence="2 3" key="1">
    <citation type="journal article" date="2019" name="Nat. Ecol. Evol.">
        <title>Megaphylogeny resolves global patterns of mushroom evolution.</title>
        <authorList>
            <person name="Varga T."/>
            <person name="Krizsan K."/>
            <person name="Foldi C."/>
            <person name="Dima B."/>
            <person name="Sanchez-Garcia M."/>
            <person name="Sanchez-Ramirez S."/>
            <person name="Szollosi G.J."/>
            <person name="Szarkandi J.G."/>
            <person name="Papp V."/>
            <person name="Albert L."/>
            <person name="Andreopoulos W."/>
            <person name="Angelini C."/>
            <person name="Antonin V."/>
            <person name="Barry K.W."/>
            <person name="Bougher N.L."/>
            <person name="Buchanan P."/>
            <person name="Buyck B."/>
            <person name="Bense V."/>
            <person name="Catcheside P."/>
            <person name="Chovatia M."/>
            <person name="Cooper J."/>
            <person name="Damon W."/>
            <person name="Desjardin D."/>
            <person name="Finy P."/>
            <person name="Geml J."/>
            <person name="Haridas S."/>
            <person name="Hughes K."/>
            <person name="Justo A."/>
            <person name="Karasinski D."/>
            <person name="Kautmanova I."/>
            <person name="Kiss B."/>
            <person name="Kocsube S."/>
            <person name="Kotiranta H."/>
            <person name="LaButti K.M."/>
            <person name="Lechner B.E."/>
            <person name="Liimatainen K."/>
            <person name="Lipzen A."/>
            <person name="Lukacs Z."/>
            <person name="Mihaltcheva S."/>
            <person name="Morgado L.N."/>
            <person name="Niskanen T."/>
            <person name="Noordeloos M.E."/>
            <person name="Ohm R.A."/>
            <person name="Ortiz-Santana B."/>
            <person name="Ovrebo C."/>
            <person name="Racz N."/>
            <person name="Riley R."/>
            <person name="Savchenko A."/>
            <person name="Shiryaev A."/>
            <person name="Soop K."/>
            <person name="Spirin V."/>
            <person name="Szebenyi C."/>
            <person name="Tomsovsky M."/>
            <person name="Tulloss R.E."/>
            <person name="Uehling J."/>
            <person name="Grigoriev I.V."/>
            <person name="Vagvolgyi C."/>
            <person name="Papp T."/>
            <person name="Martin F.M."/>
            <person name="Miettinen O."/>
            <person name="Hibbett D.S."/>
            <person name="Nagy L.G."/>
        </authorList>
    </citation>
    <scope>NUCLEOTIDE SEQUENCE [LARGE SCALE GENOMIC DNA]</scope>
    <source>
        <strain evidence="2 3">FP101781</strain>
    </source>
</reference>
<evidence type="ECO:0000313" key="3">
    <source>
        <dbReference type="Proteomes" id="UP000298030"/>
    </source>
</evidence>
<sequence>MAQSDTDWAVLAIISSLKSDQVHDHNMTVGSLKQVALREASNDGYLHRLLACIEAGLIHLVSSSVKRRPGLIMTFPLSRILALNLITPGATFLLKQEVNGLVEVGYNDNEDASPVTLGVEWIELWLELCNTNPATGRRSNLECPLPTQALVERGDGSHKFKFHAAQIRRMKELVKLSATPTVYQMACIADIPSMQVELRKQYIRTVKEEIELLKEQCKIAQSHNRYSEMTERQRGEYAALQNQTSALSAKALALENQWKALDRDLSNVLNDLRPKILIDKRTIGA</sequence>
<dbReference type="Proteomes" id="UP000298030">
    <property type="component" value="Unassembled WGS sequence"/>
</dbReference>
<feature type="coiled-coil region" evidence="1">
    <location>
        <begin position="203"/>
        <end position="257"/>
    </location>
</feature>